<name>A0A9X5I3W3_9CYAN</name>
<reference evidence="2 3" key="1">
    <citation type="journal article" date="2015" name="Genome Announc.">
        <title>Draft Genome Sequence of the Terrestrial Cyanobacterium Scytonema millei VB511283, Isolated from Eastern India.</title>
        <authorList>
            <person name="Sen D."/>
            <person name="Chandrababunaidu M.M."/>
            <person name="Singh D."/>
            <person name="Sanghi N."/>
            <person name="Ghorai A."/>
            <person name="Mishra G.P."/>
            <person name="Madduluri M."/>
            <person name="Adhikary S.P."/>
            <person name="Tripathy S."/>
        </authorList>
    </citation>
    <scope>NUCLEOTIDE SEQUENCE [LARGE SCALE GENOMIC DNA]</scope>
    <source>
        <strain evidence="2 3">VB511283</strain>
    </source>
</reference>
<gene>
    <name evidence="2" type="ORF">QH73_0009555</name>
</gene>
<keyword evidence="3" id="KW-1185">Reference proteome</keyword>
<dbReference type="SUPFAM" id="SSF48439">
    <property type="entry name" value="Protein prenylyltransferase"/>
    <property type="match status" value="1"/>
</dbReference>
<evidence type="ECO:0000313" key="3">
    <source>
        <dbReference type="Proteomes" id="UP000031532"/>
    </source>
</evidence>
<dbReference type="Proteomes" id="UP000031532">
    <property type="component" value="Unassembled WGS sequence"/>
</dbReference>
<protein>
    <submittedName>
        <fullName evidence="2">Tetratricopeptide repeat protein</fullName>
    </submittedName>
</protein>
<comment type="caution">
    <text evidence="2">The sequence shown here is derived from an EMBL/GenBank/DDBJ whole genome shotgun (WGS) entry which is preliminary data.</text>
</comment>
<feature type="repeat" description="TPR" evidence="1">
    <location>
        <begin position="64"/>
        <end position="97"/>
    </location>
</feature>
<organism evidence="2 3">
    <name type="scientific">Scytonema millei VB511283</name>
    <dbReference type="NCBI Taxonomy" id="1245923"/>
    <lineage>
        <taxon>Bacteria</taxon>
        <taxon>Bacillati</taxon>
        <taxon>Cyanobacteriota</taxon>
        <taxon>Cyanophyceae</taxon>
        <taxon>Nostocales</taxon>
        <taxon>Scytonemataceae</taxon>
        <taxon>Scytonema</taxon>
    </lineage>
</organism>
<dbReference type="AlphaFoldDB" id="A0A9X5I3W3"/>
<accession>A0A9X5I3W3</accession>
<dbReference type="InterPro" id="IPR019734">
    <property type="entry name" value="TPR_rpt"/>
</dbReference>
<dbReference type="SMART" id="SM00028">
    <property type="entry name" value="TPR"/>
    <property type="match status" value="2"/>
</dbReference>
<dbReference type="PROSITE" id="PS50005">
    <property type="entry name" value="TPR"/>
    <property type="match status" value="1"/>
</dbReference>
<dbReference type="Pfam" id="PF00515">
    <property type="entry name" value="TPR_1"/>
    <property type="match status" value="1"/>
</dbReference>
<dbReference type="Gene3D" id="1.25.40.10">
    <property type="entry name" value="Tetratricopeptide repeat domain"/>
    <property type="match status" value="1"/>
</dbReference>
<dbReference type="InterPro" id="IPR011990">
    <property type="entry name" value="TPR-like_helical_dom_sf"/>
</dbReference>
<proteinExistence type="predicted"/>
<keyword evidence="1" id="KW-0802">TPR repeat</keyword>
<dbReference type="EMBL" id="JTJC03000002">
    <property type="protein sequence ID" value="NHC34903.1"/>
    <property type="molecule type" value="Genomic_DNA"/>
</dbReference>
<evidence type="ECO:0000256" key="1">
    <source>
        <dbReference type="PROSITE-ProRule" id="PRU00339"/>
    </source>
</evidence>
<dbReference type="OrthoDB" id="423509at2"/>
<evidence type="ECO:0000313" key="2">
    <source>
        <dbReference type="EMBL" id="NHC34903.1"/>
    </source>
</evidence>
<sequence>MMESCPIDFNCADMGLTDEGCLNRLTCIVHAAYTNLYIPADDWDDWEEELAVCERDIELRPNDFRAWEKLGNVLEKLGRDEEALAACERAIEIRSYEYFAWGLQSRVLEKLGRDKEARAACEESISCIKFWRSRLINSSVQT</sequence>